<dbReference type="EMBL" id="JBHTCR010000001">
    <property type="protein sequence ID" value="MFC7345208.1"/>
    <property type="molecule type" value="Genomic_DNA"/>
</dbReference>
<evidence type="ECO:0000313" key="1">
    <source>
        <dbReference type="EMBL" id="MFC7345208.1"/>
    </source>
</evidence>
<gene>
    <name evidence="1" type="ORF">ACFQO9_00580</name>
</gene>
<proteinExistence type="predicted"/>
<sequence>MKKLVLLPVVIILFSCENKKNESTDGKISTDSLQTVSNKGSLDKNDSPKTVDEIKAEYAVLNNQLIAKKLDSTSFDYECEEVSGNVVYYKQNGELKSIKHFHADSHFSSVENYYLKNGKLYFIFKDDTLWSFDGGTTEKPETKDEIEQQRIYIVNDKAIECLEKKFTIKSSAKNNPNTENIQNVPSENCSYSELQKTFEVLLKNKDQKGKINCIL</sequence>
<evidence type="ECO:0008006" key="3">
    <source>
        <dbReference type="Google" id="ProtNLM"/>
    </source>
</evidence>
<comment type="caution">
    <text evidence="1">The sequence shown here is derived from an EMBL/GenBank/DDBJ whole genome shotgun (WGS) entry which is preliminary data.</text>
</comment>
<keyword evidence="2" id="KW-1185">Reference proteome</keyword>
<protein>
    <recommendedName>
        <fullName evidence="3">Lipoprotein</fullName>
    </recommendedName>
</protein>
<dbReference type="PROSITE" id="PS51257">
    <property type="entry name" value="PROKAR_LIPOPROTEIN"/>
    <property type="match status" value="1"/>
</dbReference>
<name>A0ABW2LVC9_9FLAO</name>
<organism evidence="1 2">
    <name type="scientific">Chryseobacterium zhengzhouense</name>
    <dbReference type="NCBI Taxonomy" id="1636086"/>
    <lineage>
        <taxon>Bacteria</taxon>
        <taxon>Pseudomonadati</taxon>
        <taxon>Bacteroidota</taxon>
        <taxon>Flavobacteriia</taxon>
        <taxon>Flavobacteriales</taxon>
        <taxon>Weeksellaceae</taxon>
        <taxon>Chryseobacterium group</taxon>
        <taxon>Chryseobacterium</taxon>
    </lineage>
</organism>
<evidence type="ECO:0000313" key="2">
    <source>
        <dbReference type="Proteomes" id="UP001596550"/>
    </source>
</evidence>
<reference evidence="2" key="1">
    <citation type="journal article" date="2019" name="Int. J. Syst. Evol. Microbiol.">
        <title>The Global Catalogue of Microorganisms (GCM) 10K type strain sequencing project: providing services to taxonomists for standard genome sequencing and annotation.</title>
        <authorList>
            <consortium name="The Broad Institute Genomics Platform"/>
            <consortium name="The Broad Institute Genome Sequencing Center for Infectious Disease"/>
            <person name="Wu L."/>
            <person name="Ma J."/>
        </authorList>
    </citation>
    <scope>NUCLEOTIDE SEQUENCE [LARGE SCALE GENOMIC DNA]</scope>
    <source>
        <strain evidence="2">CCUG 54781</strain>
    </source>
</reference>
<accession>A0ABW2LVC9</accession>
<dbReference type="Proteomes" id="UP001596550">
    <property type="component" value="Unassembled WGS sequence"/>
</dbReference>
<dbReference type="RefSeq" id="WP_378171838.1">
    <property type="nucleotide sequence ID" value="NZ_JBHTCR010000001.1"/>
</dbReference>